<proteinExistence type="predicted"/>
<accession>A0A1R3JYE9</accession>
<organism evidence="1 2">
    <name type="scientific">Corchorus olitorius</name>
    <dbReference type="NCBI Taxonomy" id="93759"/>
    <lineage>
        <taxon>Eukaryota</taxon>
        <taxon>Viridiplantae</taxon>
        <taxon>Streptophyta</taxon>
        <taxon>Embryophyta</taxon>
        <taxon>Tracheophyta</taxon>
        <taxon>Spermatophyta</taxon>
        <taxon>Magnoliopsida</taxon>
        <taxon>eudicotyledons</taxon>
        <taxon>Gunneridae</taxon>
        <taxon>Pentapetalae</taxon>
        <taxon>rosids</taxon>
        <taxon>malvids</taxon>
        <taxon>Malvales</taxon>
        <taxon>Malvaceae</taxon>
        <taxon>Grewioideae</taxon>
        <taxon>Apeibeae</taxon>
        <taxon>Corchorus</taxon>
    </lineage>
</organism>
<sequence length="161" mass="17880">MFFKYGMIKSPWLPFNLQNSAVATFGDWLTVNRKGGNVKKVAEAKKLSEKSDTATIINKPKPDPDEIVNPVRCLWVKVESVILMSSKDDGSVNPVSEGSSIKRCLSLLMSTVDEMCTTVVAEEIVFNVEVSLFKEHLVEVEVPMPPMKSLYKIRNASANIS</sequence>
<dbReference type="EMBL" id="AWUE01015036">
    <property type="protein sequence ID" value="OMO99854.1"/>
    <property type="molecule type" value="Genomic_DNA"/>
</dbReference>
<keyword evidence="2" id="KW-1185">Reference proteome</keyword>
<name>A0A1R3JYE9_9ROSI</name>
<evidence type="ECO:0000313" key="2">
    <source>
        <dbReference type="Proteomes" id="UP000187203"/>
    </source>
</evidence>
<protein>
    <submittedName>
        <fullName evidence="1">Uncharacterized protein</fullName>
    </submittedName>
</protein>
<gene>
    <name evidence="1" type="ORF">COLO4_13066</name>
</gene>
<reference evidence="2" key="1">
    <citation type="submission" date="2013-09" db="EMBL/GenBank/DDBJ databases">
        <title>Corchorus olitorius genome sequencing.</title>
        <authorList>
            <person name="Alam M."/>
            <person name="Haque M.S."/>
            <person name="Islam M.S."/>
            <person name="Emdad E.M."/>
            <person name="Islam M.M."/>
            <person name="Ahmed B."/>
            <person name="Halim A."/>
            <person name="Hossen Q.M.M."/>
            <person name="Hossain M.Z."/>
            <person name="Ahmed R."/>
            <person name="Khan M.M."/>
            <person name="Islam R."/>
            <person name="Rashid M.M."/>
            <person name="Khan S.A."/>
            <person name="Rahman M.S."/>
            <person name="Alam M."/>
            <person name="Yahiya A.S."/>
            <person name="Khan M.S."/>
            <person name="Azam M.S."/>
            <person name="Haque T."/>
            <person name="Lashkar M.Z.H."/>
            <person name="Akhand A.I."/>
            <person name="Morshed G."/>
            <person name="Roy S."/>
            <person name="Uddin K.S."/>
            <person name="Rabeya T."/>
            <person name="Hossain A.S."/>
            <person name="Chowdhury A."/>
            <person name="Snigdha A.R."/>
            <person name="Mortoza M.S."/>
            <person name="Matin S.A."/>
            <person name="Hoque S.M.E."/>
            <person name="Islam M.K."/>
            <person name="Roy D.K."/>
            <person name="Haider R."/>
            <person name="Moosa M.M."/>
            <person name="Elias S.M."/>
            <person name="Hasan A.M."/>
            <person name="Jahan S."/>
            <person name="Shafiuddin M."/>
            <person name="Mahmood N."/>
            <person name="Shommy N.S."/>
        </authorList>
    </citation>
    <scope>NUCLEOTIDE SEQUENCE [LARGE SCALE GENOMIC DNA]</scope>
    <source>
        <strain evidence="2">cv. O-4</strain>
    </source>
</reference>
<dbReference type="Proteomes" id="UP000187203">
    <property type="component" value="Unassembled WGS sequence"/>
</dbReference>
<evidence type="ECO:0000313" key="1">
    <source>
        <dbReference type="EMBL" id="OMO99854.1"/>
    </source>
</evidence>
<comment type="caution">
    <text evidence="1">The sequence shown here is derived from an EMBL/GenBank/DDBJ whole genome shotgun (WGS) entry which is preliminary data.</text>
</comment>
<dbReference type="AlphaFoldDB" id="A0A1R3JYE9"/>